<sequence length="104" mass="11957">MRWPRSCEGQERPPRSANHRDHLRRRRFPLSVPVRPRVLARASRASATADVARLRAEGHDIEDEDVARLSPLKDRRISFLGRYLFNVKAGGPFQDPDAVEDDED</sequence>
<name>A0A9W6HZI1_9ACTN</name>
<evidence type="ECO:0000256" key="1">
    <source>
        <dbReference type="SAM" id="MobiDB-lite"/>
    </source>
</evidence>
<organism evidence="2 3">
    <name type="scientific">Streptosporangium carneum</name>
    <dbReference type="NCBI Taxonomy" id="47481"/>
    <lineage>
        <taxon>Bacteria</taxon>
        <taxon>Bacillati</taxon>
        <taxon>Actinomycetota</taxon>
        <taxon>Actinomycetes</taxon>
        <taxon>Streptosporangiales</taxon>
        <taxon>Streptosporangiaceae</taxon>
        <taxon>Streptosporangium</taxon>
    </lineage>
</organism>
<keyword evidence="3" id="KW-1185">Reference proteome</keyword>
<accession>A0A9W6HZI1</accession>
<gene>
    <name evidence="2" type="ORF">GCM10017600_25870</name>
</gene>
<proteinExistence type="predicted"/>
<evidence type="ECO:0000313" key="2">
    <source>
        <dbReference type="EMBL" id="GLK09181.1"/>
    </source>
</evidence>
<evidence type="ECO:0000313" key="3">
    <source>
        <dbReference type="Proteomes" id="UP001143474"/>
    </source>
</evidence>
<feature type="compositionally biased region" description="Basic and acidic residues" evidence="1">
    <location>
        <begin position="8"/>
        <end position="20"/>
    </location>
</feature>
<evidence type="ECO:0008006" key="4">
    <source>
        <dbReference type="Google" id="ProtNLM"/>
    </source>
</evidence>
<protein>
    <recommendedName>
        <fullName evidence="4">Tn3 transposase DDE domain-containing protein</fullName>
    </recommendedName>
</protein>
<dbReference type="EMBL" id="BSEV01000004">
    <property type="protein sequence ID" value="GLK09181.1"/>
    <property type="molecule type" value="Genomic_DNA"/>
</dbReference>
<feature type="region of interest" description="Disordered" evidence="1">
    <location>
        <begin position="1"/>
        <end position="24"/>
    </location>
</feature>
<dbReference type="Proteomes" id="UP001143474">
    <property type="component" value="Unassembled WGS sequence"/>
</dbReference>
<reference evidence="2" key="1">
    <citation type="journal article" date="2014" name="Int. J. Syst. Evol. Microbiol.">
        <title>Complete genome sequence of Corynebacterium casei LMG S-19264T (=DSM 44701T), isolated from a smear-ripened cheese.</title>
        <authorList>
            <consortium name="US DOE Joint Genome Institute (JGI-PGF)"/>
            <person name="Walter F."/>
            <person name="Albersmeier A."/>
            <person name="Kalinowski J."/>
            <person name="Ruckert C."/>
        </authorList>
    </citation>
    <scope>NUCLEOTIDE SEQUENCE</scope>
    <source>
        <strain evidence="2">VKM Ac-2007</strain>
    </source>
</reference>
<comment type="caution">
    <text evidence="2">The sequence shown here is derived from an EMBL/GenBank/DDBJ whole genome shotgun (WGS) entry which is preliminary data.</text>
</comment>
<dbReference type="AlphaFoldDB" id="A0A9W6HZI1"/>
<reference evidence="2" key="2">
    <citation type="submission" date="2023-01" db="EMBL/GenBank/DDBJ databases">
        <authorList>
            <person name="Sun Q."/>
            <person name="Evtushenko L."/>
        </authorList>
    </citation>
    <scope>NUCLEOTIDE SEQUENCE</scope>
    <source>
        <strain evidence="2">VKM Ac-2007</strain>
    </source>
</reference>